<sequence>MFSSKLTRRLAATTALALSATLAQAQDVALIISNPATLRGSLSENVDNGHADLVSLYRDMGYEVTQGRDLSRSAIRRMLSDFSREVEDGDGRIVIHFSGRAVTIGNETLLVPADMSATERTGVIFEAVPLTALLSTATSGEGDAAVILALNSMVDPEFEEFATRPFDVDAPENALVVYGNAGAVNEAVRQDFLTLGLSATEVESRNKGVTLKGKVTDDMLLVPAGRNRDTGLKFAQDMLWQMIATSEDRVLIEAYLRRFPNGPHAEEAKSMLGNPAERNEQAIGLTADDRKEIQRHLTILGYDTRGIDGIFGRGTRGSLRSWQETRGLDVTGYLRQPQLAMLESDADARRKEIREAEWQRKRADTEFWQATGKNDTKPELLRYLKRYPNGVHSKQANRMLNQIRKQEEQSARSEDRDAWQAAQQDATIAAYRAYLQANPDGRFRDRAEEQIAELRDADDRQARRAAFRSEEDALGLSQDSIRTLERRLTRLEFEPGPVDGTVDQDTRRAVRQFQSSQELEVTGFFNQGTVQRLLAVSDDD</sequence>
<keyword evidence="1" id="KW-0732">Signal</keyword>
<dbReference type="GO" id="GO:0006508">
    <property type="term" value="P:proteolysis"/>
    <property type="evidence" value="ECO:0007669"/>
    <property type="project" value="InterPro"/>
</dbReference>
<dbReference type="GO" id="GO:0004197">
    <property type="term" value="F:cysteine-type endopeptidase activity"/>
    <property type="evidence" value="ECO:0007669"/>
    <property type="project" value="InterPro"/>
</dbReference>
<dbReference type="InterPro" id="IPR036365">
    <property type="entry name" value="PGBD-like_sf"/>
</dbReference>
<dbReference type="KEGG" id="amaq:GO499_13490"/>
<evidence type="ECO:0000313" key="3">
    <source>
        <dbReference type="EMBL" id="QHQ36111.1"/>
    </source>
</evidence>
<dbReference type="InterPro" id="IPR029030">
    <property type="entry name" value="Caspase-like_dom_sf"/>
</dbReference>
<feature type="signal peptide" evidence="1">
    <location>
        <begin position="1"/>
        <end position="25"/>
    </location>
</feature>
<dbReference type="PROSITE" id="PS50208">
    <property type="entry name" value="CASPASE_P20"/>
    <property type="match status" value="1"/>
</dbReference>
<proteinExistence type="predicted"/>
<dbReference type="InterPro" id="IPR011600">
    <property type="entry name" value="Pept_C14_caspase"/>
</dbReference>
<dbReference type="InterPro" id="IPR036366">
    <property type="entry name" value="PGBDSf"/>
</dbReference>
<feature type="domain" description="Caspase family p20" evidence="2">
    <location>
        <begin position="25"/>
        <end position="98"/>
    </location>
</feature>
<dbReference type="Proteomes" id="UP000464495">
    <property type="component" value="Chromosome"/>
</dbReference>
<evidence type="ECO:0000256" key="1">
    <source>
        <dbReference type="SAM" id="SignalP"/>
    </source>
</evidence>
<name>A0A6P1T2Y8_9RHOB</name>
<dbReference type="InterPro" id="IPR001309">
    <property type="entry name" value="Pept_C14_p20"/>
</dbReference>
<accession>A0A6P1T2Y8</accession>
<dbReference type="RefSeq" id="WP_161862663.1">
    <property type="nucleotide sequence ID" value="NZ_CP046620.1"/>
</dbReference>
<organism evidence="3 4">
    <name type="scientific">Algicella marina</name>
    <dbReference type="NCBI Taxonomy" id="2683284"/>
    <lineage>
        <taxon>Bacteria</taxon>
        <taxon>Pseudomonadati</taxon>
        <taxon>Pseudomonadota</taxon>
        <taxon>Alphaproteobacteria</taxon>
        <taxon>Rhodobacterales</taxon>
        <taxon>Paracoccaceae</taxon>
        <taxon>Algicella</taxon>
    </lineage>
</organism>
<dbReference type="Gene3D" id="1.10.101.10">
    <property type="entry name" value="PGBD-like superfamily/PGBD"/>
    <property type="match status" value="2"/>
</dbReference>
<reference evidence="3 4" key="1">
    <citation type="submission" date="2019-12" db="EMBL/GenBank/DDBJ databases">
        <title>Complete genome sequence of Algicella marina strain 9Alg 56(T) isolated from the red alga Tichocarpus crinitus.</title>
        <authorList>
            <person name="Kim S.-G."/>
            <person name="Nedashkovskaya O.I."/>
        </authorList>
    </citation>
    <scope>NUCLEOTIDE SEQUENCE [LARGE SCALE GENOMIC DNA]</scope>
    <source>
        <strain evidence="3 4">9Alg 56</strain>
    </source>
</reference>
<dbReference type="SUPFAM" id="SSF52129">
    <property type="entry name" value="Caspase-like"/>
    <property type="match status" value="1"/>
</dbReference>
<dbReference type="Pfam" id="PF00656">
    <property type="entry name" value="Peptidase_C14"/>
    <property type="match status" value="1"/>
</dbReference>
<dbReference type="EMBL" id="CP046620">
    <property type="protein sequence ID" value="QHQ36111.1"/>
    <property type="molecule type" value="Genomic_DNA"/>
</dbReference>
<protein>
    <recommendedName>
        <fullName evidence="2">Caspase family p20 domain-containing protein</fullName>
    </recommendedName>
</protein>
<dbReference type="Gene3D" id="3.40.50.1460">
    <property type="match status" value="1"/>
</dbReference>
<evidence type="ECO:0000313" key="4">
    <source>
        <dbReference type="Proteomes" id="UP000464495"/>
    </source>
</evidence>
<dbReference type="AlphaFoldDB" id="A0A6P1T2Y8"/>
<gene>
    <name evidence="3" type="ORF">GO499_13490</name>
</gene>
<feature type="chain" id="PRO_5026704136" description="Caspase family p20 domain-containing protein" evidence="1">
    <location>
        <begin position="26"/>
        <end position="540"/>
    </location>
</feature>
<keyword evidence="4" id="KW-1185">Reference proteome</keyword>
<dbReference type="InterPro" id="IPR002477">
    <property type="entry name" value="Peptidoglycan-bd-like"/>
</dbReference>
<evidence type="ECO:0000259" key="2">
    <source>
        <dbReference type="PROSITE" id="PS50208"/>
    </source>
</evidence>
<dbReference type="Pfam" id="PF01471">
    <property type="entry name" value="PG_binding_1"/>
    <property type="match status" value="2"/>
</dbReference>
<dbReference type="SUPFAM" id="SSF47090">
    <property type="entry name" value="PGBD-like"/>
    <property type="match status" value="2"/>
</dbReference>